<dbReference type="AlphaFoldDB" id="A0A972J7G7"/>
<reference evidence="2" key="1">
    <citation type="submission" date="2019-12" db="EMBL/GenBank/DDBJ databases">
        <title>Comparative genomics gives insights into the taxonomy of the Azoarcus-Aromatoleum group and reveals separate origins of nif in the plant-associated Azoarcus and non-plant-associated Aromatoleum sub-groups.</title>
        <authorList>
            <person name="Lafos M."/>
            <person name="Maluk M."/>
            <person name="Batista M."/>
            <person name="Junghare M."/>
            <person name="Carmona M."/>
            <person name="Faoro H."/>
            <person name="Cruz L.M."/>
            <person name="Battistoni F."/>
            <person name="De Souza E."/>
            <person name="Pedrosa F."/>
            <person name="Chen W.-M."/>
            <person name="Poole P.S."/>
            <person name="Dixon R.A."/>
            <person name="James E.K."/>
        </authorList>
    </citation>
    <scope>NUCLEOTIDE SEQUENCE</scope>
    <source>
        <strain evidence="2">NSC3</strain>
    </source>
</reference>
<protein>
    <recommendedName>
        <fullName evidence="1">Roadblock/LAMTOR2 domain-containing protein</fullName>
    </recommendedName>
</protein>
<feature type="domain" description="Roadblock/LAMTOR2" evidence="1">
    <location>
        <begin position="10"/>
        <end position="92"/>
    </location>
</feature>
<organism evidence="2 3">
    <name type="scientific">Azoarcus taiwanensis</name>
    <dbReference type="NCBI Taxonomy" id="666964"/>
    <lineage>
        <taxon>Bacteria</taxon>
        <taxon>Pseudomonadati</taxon>
        <taxon>Pseudomonadota</taxon>
        <taxon>Betaproteobacteria</taxon>
        <taxon>Rhodocyclales</taxon>
        <taxon>Zoogloeaceae</taxon>
        <taxon>Azoarcus</taxon>
    </lineage>
</organism>
<dbReference type="Gene3D" id="3.30.450.30">
    <property type="entry name" value="Dynein light chain 2a, cytoplasmic"/>
    <property type="match status" value="1"/>
</dbReference>
<accession>A0A972J7G7</accession>
<dbReference type="SUPFAM" id="SSF103196">
    <property type="entry name" value="Roadblock/LC7 domain"/>
    <property type="match status" value="1"/>
</dbReference>
<evidence type="ECO:0000259" key="1">
    <source>
        <dbReference type="Pfam" id="PF03259"/>
    </source>
</evidence>
<dbReference type="Pfam" id="PF03259">
    <property type="entry name" value="Robl_LC7"/>
    <property type="match status" value="1"/>
</dbReference>
<name>A0A972J7G7_9RHOO</name>
<gene>
    <name evidence="2" type="ORF">GPA21_01375</name>
</gene>
<dbReference type="InterPro" id="IPR004942">
    <property type="entry name" value="Roadblock/LAMTOR2_dom"/>
</dbReference>
<proteinExistence type="predicted"/>
<evidence type="ECO:0000313" key="3">
    <source>
        <dbReference type="Proteomes" id="UP000599523"/>
    </source>
</evidence>
<keyword evidence="3" id="KW-1185">Reference proteome</keyword>
<evidence type="ECO:0000313" key="2">
    <source>
        <dbReference type="EMBL" id="NMG01626.1"/>
    </source>
</evidence>
<dbReference type="EMBL" id="WTVM01000004">
    <property type="protein sequence ID" value="NMG01626.1"/>
    <property type="molecule type" value="Genomic_DNA"/>
</dbReference>
<sequence>MMMAIHSESDMQRIMQTPNVLGYVHCSSSGEVLEREGREVESLATVLGHFVRLSGQLGASFGADGFHQARIQGKPITVLCMPCNDGAIGVVLDSRAHVPEVALSMRRIMDGH</sequence>
<dbReference type="Proteomes" id="UP000599523">
    <property type="component" value="Unassembled WGS sequence"/>
</dbReference>
<dbReference type="RefSeq" id="WP_168986418.1">
    <property type="nucleotide sequence ID" value="NZ_CAWPHM010000275.1"/>
</dbReference>
<comment type="caution">
    <text evidence="2">The sequence shown here is derived from an EMBL/GenBank/DDBJ whole genome shotgun (WGS) entry which is preliminary data.</text>
</comment>